<protein>
    <recommendedName>
        <fullName evidence="3">DUF3617 family protein</fullName>
    </recommendedName>
</protein>
<evidence type="ECO:0000313" key="1">
    <source>
        <dbReference type="EMBL" id="MBU3076743.1"/>
    </source>
</evidence>
<organism evidence="1 2">
    <name type="scientific">Sphingomonas quercus</name>
    <dbReference type="NCBI Taxonomy" id="2842451"/>
    <lineage>
        <taxon>Bacteria</taxon>
        <taxon>Pseudomonadati</taxon>
        <taxon>Pseudomonadota</taxon>
        <taxon>Alphaproteobacteria</taxon>
        <taxon>Sphingomonadales</taxon>
        <taxon>Sphingomonadaceae</taxon>
        <taxon>Sphingomonas</taxon>
    </lineage>
</organism>
<evidence type="ECO:0000313" key="2">
    <source>
        <dbReference type="Proteomes" id="UP000776276"/>
    </source>
</evidence>
<sequence>MSGVVFRTAIGLSVAGFIGLTALGAGSSAPASVAERAAVAPAPVRMAAMRAPVLDEVRPGMWSVQDDGPGGAIHRLCLDDAAKLVQVRHSDAACSRMLIASGAHEVTIHYSCPGNGWGRTSLRIDSPTSVRIDTQGIADNAPFAYQAVARREGDCSTGLR</sequence>
<accession>A0ABS6BEK1</accession>
<evidence type="ECO:0008006" key="3">
    <source>
        <dbReference type="Google" id="ProtNLM"/>
    </source>
</evidence>
<comment type="caution">
    <text evidence="1">The sequence shown here is derived from an EMBL/GenBank/DDBJ whole genome shotgun (WGS) entry which is preliminary data.</text>
</comment>
<dbReference type="RefSeq" id="WP_216319458.1">
    <property type="nucleotide sequence ID" value="NZ_JAHKRT010000001.1"/>
</dbReference>
<name>A0ABS6BEK1_9SPHN</name>
<keyword evidence="2" id="KW-1185">Reference proteome</keyword>
<gene>
    <name evidence="1" type="ORF">KOF26_02600</name>
</gene>
<reference evidence="1 2" key="1">
    <citation type="submission" date="2021-06" db="EMBL/GenBank/DDBJ databases">
        <title>Sphingomonas sp. XMGL2, whole genome shotgun sequencing project.</title>
        <authorList>
            <person name="Zhao G."/>
            <person name="Shen L."/>
        </authorList>
    </citation>
    <scope>NUCLEOTIDE SEQUENCE [LARGE SCALE GENOMIC DNA]</scope>
    <source>
        <strain evidence="1 2">XMGL2</strain>
    </source>
</reference>
<dbReference type="EMBL" id="JAHKRT010000001">
    <property type="protein sequence ID" value="MBU3076743.1"/>
    <property type="molecule type" value="Genomic_DNA"/>
</dbReference>
<dbReference type="Proteomes" id="UP000776276">
    <property type="component" value="Unassembled WGS sequence"/>
</dbReference>
<proteinExistence type="predicted"/>